<dbReference type="GO" id="GO:0043565">
    <property type="term" value="F:sequence-specific DNA binding"/>
    <property type="evidence" value="ECO:0007669"/>
    <property type="project" value="TreeGrafter"/>
</dbReference>
<gene>
    <name evidence="3" type="ORF">FCM35_KLT00631</name>
</gene>
<proteinExistence type="predicted"/>
<evidence type="ECO:0000313" key="3">
    <source>
        <dbReference type="EMBL" id="KAF3341993.1"/>
    </source>
</evidence>
<dbReference type="OrthoDB" id="605318at2759"/>
<keyword evidence="4" id="KW-1185">Reference proteome</keyword>
<evidence type="ECO:0000256" key="1">
    <source>
        <dbReference type="SAM" id="MobiDB-lite"/>
    </source>
</evidence>
<feature type="region of interest" description="Disordered" evidence="1">
    <location>
        <begin position="1"/>
        <end position="33"/>
    </location>
</feature>
<feature type="domain" description="Calmodulin binding protein-like N-terminal" evidence="2">
    <location>
        <begin position="82"/>
        <end position="201"/>
    </location>
</feature>
<dbReference type="PANTHER" id="PTHR31713:SF42">
    <property type="entry name" value="PROTEIN SAR DEFICIENT 1"/>
    <property type="match status" value="1"/>
</dbReference>
<evidence type="ECO:0000313" key="4">
    <source>
        <dbReference type="Proteomes" id="UP000623129"/>
    </source>
</evidence>
<dbReference type="PANTHER" id="PTHR31713">
    <property type="entry name" value="OS02G0177800 PROTEIN"/>
    <property type="match status" value="1"/>
</dbReference>
<dbReference type="EMBL" id="SWLB01000001">
    <property type="protein sequence ID" value="KAF3341993.1"/>
    <property type="molecule type" value="Genomic_DNA"/>
</dbReference>
<feature type="compositionally biased region" description="Polar residues" evidence="1">
    <location>
        <begin position="17"/>
        <end position="26"/>
    </location>
</feature>
<comment type="caution">
    <text evidence="3">The sequence shown here is derived from an EMBL/GenBank/DDBJ whole genome shotgun (WGS) entry which is preliminary data.</text>
</comment>
<dbReference type="InterPro" id="IPR046831">
    <property type="entry name" value="Calmodulin_bind_N"/>
</dbReference>
<accession>A0A833RWT7</accession>
<dbReference type="Pfam" id="PF07887">
    <property type="entry name" value="Calmodulin_bind"/>
    <property type="match status" value="1"/>
</dbReference>
<dbReference type="GO" id="GO:0005634">
    <property type="term" value="C:nucleus"/>
    <property type="evidence" value="ECO:0007669"/>
    <property type="project" value="TreeGrafter"/>
</dbReference>
<dbReference type="InterPro" id="IPR012416">
    <property type="entry name" value="CBP60"/>
</dbReference>
<dbReference type="GO" id="GO:0080142">
    <property type="term" value="P:regulation of salicylic acid biosynthetic process"/>
    <property type="evidence" value="ECO:0007669"/>
    <property type="project" value="TreeGrafter"/>
</dbReference>
<dbReference type="Proteomes" id="UP000623129">
    <property type="component" value="Unassembled WGS sequence"/>
</dbReference>
<evidence type="ECO:0000259" key="2">
    <source>
        <dbReference type="Pfam" id="PF07887"/>
    </source>
</evidence>
<sequence>MENGRKFPWEELEQDDNQNQLQSGTLPNPMPEFQPRNMVHDMLFQLQIMRFSVFRNRQYYIEEAVPTPQSQPLHSEDLPRHKLVFANQVPQSIYTGNKITDNNNEPIQIQLIDINTGKECTNMEGLNIKVKIVVIDGDLELEGLDSDKFSSKIVKPREGRRPLLLGNTEVTLNQQGVGTIGEICFTDNSKWLRSGKFRLGACP</sequence>
<reference evidence="3" key="1">
    <citation type="submission" date="2020-01" db="EMBL/GenBank/DDBJ databases">
        <title>Genome sequence of Kobresia littledalei, the first chromosome-level genome in the family Cyperaceae.</title>
        <authorList>
            <person name="Qu G."/>
        </authorList>
    </citation>
    <scope>NUCLEOTIDE SEQUENCE</scope>
    <source>
        <strain evidence="3">C.B.Clarke</strain>
        <tissue evidence="3">Leaf</tissue>
    </source>
</reference>
<dbReference type="AlphaFoldDB" id="A0A833RWT7"/>
<name>A0A833RWT7_9POAL</name>
<organism evidence="3 4">
    <name type="scientific">Carex littledalei</name>
    <dbReference type="NCBI Taxonomy" id="544730"/>
    <lineage>
        <taxon>Eukaryota</taxon>
        <taxon>Viridiplantae</taxon>
        <taxon>Streptophyta</taxon>
        <taxon>Embryophyta</taxon>
        <taxon>Tracheophyta</taxon>
        <taxon>Spermatophyta</taxon>
        <taxon>Magnoliopsida</taxon>
        <taxon>Liliopsida</taxon>
        <taxon>Poales</taxon>
        <taxon>Cyperaceae</taxon>
        <taxon>Cyperoideae</taxon>
        <taxon>Cariceae</taxon>
        <taxon>Carex</taxon>
        <taxon>Carex subgen. Euthyceras</taxon>
    </lineage>
</organism>
<protein>
    <submittedName>
        <fullName evidence="3">Protein SAR DEFICIENT 1</fullName>
    </submittedName>
</protein>
<dbReference type="GO" id="GO:0005516">
    <property type="term" value="F:calmodulin binding"/>
    <property type="evidence" value="ECO:0007669"/>
    <property type="project" value="InterPro"/>
</dbReference>
<dbReference type="GO" id="GO:0003700">
    <property type="term" value="F:DNA-binding transcription factor activity"/>
    <property type="evidence" value="ECO:0007669"/>
    <property type="project" value="TreeGrafter"/>
</dbReference>